<sequence>MSRTYAVALIFAILTLFGGLFYGQYLYFMEREAEVSTRYSEVHESVITQKRDEIRFLEKQLRYRLSDDSKARFRPLLEIFDIANEEEITLTDMFNKSIDSPEQITIKMLRDQTSASILSVYDAWSRDLEVNHQIYDLRTADFEEKVKKLEKTVVSALNKIQNFRPVDFQSERNVLMLIYLSTLQEILSELSWMGSSCGLVVDQYYPVIIDPLDYLDPASPAKIRIGVGTYASSMNPKNVKLSVNGQLLKVGYDGLAEYIIPSQPRGKQRLELECEITNPLTEETQRGSSTYWYKR</sequence>
<reference evidence="2 3" key="1">
    <citation type="submission" date="2019-08" db="EMBL/GenBank/DDBJ databases">
        <title>Lewinella sp. strain SSH13 Genome sequencing and assembly.</title>
        <authorList>
            <person name="Kim I."/>
        </authorList>
    </citation>
    <scope>NUCLEOTIDE SEQUENCE [LARGE SCALE GENOMIC DNA]</scope>
    <source>
        <strain evidence="2 3">SSH13</strain>
    </source>
</reference>
<dbReference type="EMBL" id="VOXD01000018">
    <property type="protein sequence ID" value="TXF88922.1"/>
    <property type="molecule type" value="Genomic_DNA"/>
</dbReference>
<keyword evidence="1" id="KW-1133">Transmembrane helix</keyword>
<name>A0A5C7FVS1_9BACT</name>
<dbReference type="Proteomes" id="UP000321907">
    <property type="component" value="Unassembled WGS sequence"/>
</dbReference>
<accession>A0A5C7FVS1</accession>
<protein>
    <submittedName>
        <fullName evidence="2">Uncharacterized protein</fullName>
    </submittedName>
</protein>
<gene>
    <name evidence="2" type="ORF">FUA23_12760</name>
</gene>
<evidence type="ECO:0000256" key="1">
    <source>
        <dbReference type="SAM" id="Phobius"/>
    </source>
</evidence>
<keyword evidence="1" id="KW-0812">Transmembrane</keyword>
<dbReference type="AlphaFoldDB" id="A0A5C7FVS1"/>
<feature type="transmembrane region" description="Helical" evidence="1">
    <location>
        <begin position="6"/>
        <end position="28"/>
    </location>
</feature>
<comment type="caution">
    <text evidence="2">The sequence shown here is derived from an EMBL/GenBank/DDBJ whole genome shotgun (WGS) entry which is preliminary data.</text>
</comment>
<organism evidence="2 3">
    <name type="scientific">Neolewinella aurantiaca</name>
    <dbReference type="NCBI Taxonomy" id="2602767"/>
    <lineage>
        <taxon>Bacteria</taxon>
        <taxon>Pseudomonadati</taxon>
        <taxon>Bacteroidota</taxon>
        <taxon>Saprospiria</taxon>
        <taxon>Saprospirales</taxon>
        <taxon>Lewinellaceae</taxon>
        <taxon>Neolewinella</taxon>
    </lineage>
</organism>
<keyword evidence="1" id="KW-0472">Membrane</keyword>
<dbReference type="OrthoDB" id="1490890at2"/>
<evidence type="ECO:0000313" key="2">
    <source>
        <dbReference type="EMBL" id="TXF88922.1"/>
    </source>
</evidence>
<proteinExistence type="predicted"/>
<keyword evidence="3" id="KW-1185">Reference proteome</keyword>
<dbReference type="RefSeq" id="WP_147931130.1">
    <property type="nucleotide sequence ID" value="NZ_VOXD01000018.1"/>
</dbReference>
<evidence type="ECO:0000313" key="3">
    <source>
        <dbReference type="Proteomes" id="UP000321907"/>
    </source>
</evidence>